<sequence>MSGAAPGVVVAVDGRRTAGAIRYAIQEARARGTGVRLVHVLSDHGCPSHEIMDPGMSQTCADATDVTFDWLLERGSRTAELVETTTAAGLLVLGRLPREDTGKPVLGAVTTEVAARATGPVVVVPADWQGLRYRRVVAGVKSCAYSGKLLATAFSAADTQHAVLRVVHARGHVGEETMRLEALVRDWSAAFPDVAVETSFPSGDAAPALVRAALDADVVLVARHHRDLRHLARLGPVPRAVLAAADTPVEVVPLGGAPVNAPVAPARSRTILQD</sequence>
<protein>
    <submittedName>
        <fullName evidence="3">Universal stress protein</fullName>
    </submittedName>
</protein>
<dbReference type="InterPro" id="IPR006016">
    <property type="entry name" value="UspA"/>
</dbReference>
<evidence type="ECO:0000256" key="1">
    <source>
        <dbReference type="ARBA" id="ARBA00008791"/>
    </source>
</evidence>
<comment type="similarity">
    <text evidence="1">Belongs to the universal stress protein A family.</text>
</comment>
<proteinExistence type="inferred from homology"/>
<dbReference type="EMBL" id="JABBYC010000007">
    <property type="protein sequence ID" value="MBL0885998.1"/>
    <property type="molecule type" value="Genomic_DNA"/>
</dbReference>
<evidence type="ECO:0000259" key="2">
    <source>
        <dbReference type="Pfam" id="PF00582"/>
    </source>
</evidence>
<dbReference type="RefSeq" id="WP_201845839.1">
    <property type="nucleotide sequence ID" value="NZ_JABBYC010000007.1"/>
</dbReference>
<evidence type="ECO:0000313" key="4">
    <source>
        <dbReference type="Proteomes" id="UP000675409"/>
    </source>
</evidence>
<reference evidence="3 4" key="1">
    <citation type="journal article" date="2021" name="Arch. Microbiol.">
        <title>Myceligenerans indicum sp. nov., an actinobacterium isolated from mangrove sediment of Sundarbans, India.</title>
        <authorList>
            <person name="Asha K."/>
            <person name="Bhadury P."/>
        </authorList>
    </citation>
    <scope>NUCLEOTIDE SEQUENCE [LARGE SCALE GENOMIC DNA]</scope>
    <source>
        <strain evidence="3 4">I2</strain>
    </source>
</reference>
<organism evidence="3 4">
    <name type="scientific">Myceligenerans indicum</name>
    <dbReference type="NCBI Taxonomy" id="2593663"/>
    <lineage>
        <taxon>Bacteria</taxon>
        <taxon>Bacillati</taxon>
        <taxon>Actinomycetota</taxon>
        <taxon>Actinomycetes</taxon>
        <taxon>Micrococcales</taxon>
        <taxon>Promicromonosporaceae</taxon>
        <taxon>Myceligenerans</taxon>
    </lineage>
</organism>
<accession>A0ABS1LIL1</accession>
<keyword evidence="4" id="KW-1185">Reference proteome</keyword>
<comment type="caution">
    <text evidence="3">The sequence shown here is derived from an EMBL/GenBank/DDBJ whole genome shotgun (WGS) entry which is preliminary data.</text>
</comment>
<dbReference type="SUPFAM" id="SSF52402">
    <property type="entry name" value="Adenine nucleotide alpha hydrolases-like"/>
    <property type="match status" value="2"/>
</dbReference>
<dbReference type="PANTHER" id="PTHR46268">
    <property type="entry name" value="STRESS RESPONSE PROTEIN NHAX"/>
    <property type="match status" value="1"/>
</dbReference>
<dbReference type="Proteomes" id="UP000675409">
    <property type="component" value="Unassembled WGS sequence"/>
</dbReference>
<feature type="domain" description="UspA" evidence="2">
    <location>
        <begin position="180"/>
        <end position="253"/>
    </location>
</feature>
<gene>
    <name evidence="3" type="ORF">HGK34_06855</name>
</gene>
<dbReference type="PANTHER" id="PTHR46268:SF6">
    <property type="entry name" value="UNIVERSAL STRESS PROTEIN UP12"/>
    <property type="match status" value="1"/>
</dbReference>
<name>A0ABS1LIL1_9MICO</name>
<dbReference type="Gene3D" id="3.40.50.12370">
    <property type="match status" value="1"/>
</dbReference>
<evidence type="ECO:0000313" key="3">
    <source>
        <dbReference type="EMBL" id="MBL0885998.1"/>
    </source>
</evidence>
<dbReference type="Pfam" id="PF00582">
    <property type="entry name" value="Usp"/>
    <property type="match status" value="1"/>
</dbReference>
<dbReference type="CDD" id="cd00293">
    <property type="entry name" value="USP-like"/>
    <property type="match status" value="1"/>
</dbReference>